<comment type="similarity">
    <text evidence="1">Belongs to the type-I restriction system S methylase family.</text>
</comment>
<dbReference type="Pfam" id="PF02384">
    <property type="entry name" value="N6_Mtase"/>
    <property type="match status" value="1"/>
</dbReference>
<dbReference type="SUPFAM" id="SSF53335">
    <property type="entry name" value="S-adenosyl-L-methionine-dependent methyltransferases"/>
    <property type="match status" value="1"/>
</dbReference>
<dbReference type="InterPro" id="IPR050953">
    <property type="entry name" value="N4_N6_ade-DNA_methylase"/>
</dbReference>
<dbReference type="GO" id="GO:0003677">
    <property type="term" value="F:DNA binding"/>
    <property type="evidence" value="ECO:0007669"/>
    <property type="project" value="UniProtKB-KW"/>
</dbReference>
<dbReference type="GO" id="GO:0009007">
    <property type="term" value="F:site-specific DNA-methyltransferase (adenine-specific) activity"/>
    <property type="evidence" value="ECO:0007669"/>
    <property type="project" value="UniProtKB-EC"/>
</dbReference>
<dbReference type="GO" id="GO:0009307">
    <property type="term" value="P:DNA restriction-modification system"/>
    <property type="evidence" value="ECO:0007669"/>
    <property type="project" value="UniProtKB-KW"/>
</dbReference>
<protein>
    <submittedName>
        <fullName evidence="9">Site specific DNA-methyltransferase</fullName>
    </submittedName>
</protein>
<keyword evidence="6" id="KW-0238">DNA-binding</keyword>
<dbReference type="PANTHER" id="PTHR33841">
    <property type="entry name" value="DNA METHYLTRANSFERASE YEEA-RELATED"/>
    <property type="match status" value="1"/>
</dbReference>
<dbReference type="EMBL" id="AJ248283">
    <property type="protein sequence ID" value="CAB49083.1"/>
    <property type="molecule type" value="Genomic_DNA"/>
</dbReference>
<dbReference type="BRENDA" id="2.1.1.B114">
    <property type="organism ID" value="5242"/>
</dbReference>
<dbReference type="SMR" id="Q9V2B5"/>
<feature type="domain" description="DNA methylase adenine-specific" evidence="8">
    <location>
        <begin position="10"/>
        <end position="224"/>
    </location>
</feature>
<dbReference type="Pfam" id="PF01420">
    <property type="entry name" value="Methylase_S"/>
    <property type="match status" value="1"/>
</dbReference>
<dbReference type="InterPro" id="IPR000055">
    <property type="entry name" value="Restrct_endonuc_typeI_TRD"/>
</dbReference>
<reference evidence="9 11" key="4">
    <citation type="journal article" date="2003" name="Mol. Microbiol.">
        <title>An integrated analysis of the genome of the hyperthermophilic archaeon Pyrococcus abyssi.</title>
        <authorList>
            <person name="Cohen G."/>
            <person name="Barbe V."/>
            <person name="Flament D."/>
            <person name="Galperin M."/>
            <person name="Heilig R."/>
            <person name="Ripp R."/>
            <person name="Lecompte O."/>
            <person name="Prieur D."/>
            <person name="Poch O."/>
            <person name="Quellerou J."/>
            <person name="Thierry J.C."/>
            <person name="Van der Oost J."/>
            <person name="Weissenbach J."/>
            <person name="Zivanovic Y."/>
            <person name="Forterre P."/>
        </authorList>
    </citation>
    <scope>NUCLEOTIDE SEQUENCE [LARGE SCALE GENOMIC DNA]</scope>
    <source>
        <strain evidence="11">GE5 / Orsay</strain>
        <strain evidence="9">Orsay</strain>
    </source>
</reference>
<keyword evidence="5" id="KW-0680">Restriction system</keyword>
<dbReference type="InterPro" id="IPR029063">
    <property type="entry name" value="SAM-dependent_MTases_sf"/>
</dbReference>
<dbReference type="eggNOG" id="arCOG02626">
    <property type="taxonomic scope" value="Archaea"/>
</dbReference>
<evidence type="ECO:0000313" key="11">
    <source>
        <dbReference type="Proteomes" id="UP000000810"/>
    </source>
</evidence>
<dbReference type="InterPro" id="IPR044946">
    <property type="entry name" value="Restrct_endonuc_typeI_TRD_sf"/>
</dbReference>
<keyword evidence="11" id="KW-1185">Reference proteome</keyword>
<evidence type="ECO:0000313" key="9">
    <source>
        <dbReference type="EMBL" id="CAB49083.1"/>
    </source>
</evidence>
<dbReference type="InterPro" id="IPR003356">
    <property type="entry name" value="DNA_methylase_A-5"/>
</dbReference>
<evidence type="ECO:0000313" key="10">
    <source>
        <dbReference type="EMBL" id="CCE69535.1"/>
    </source>
</evidence>
<dbReference type="EMBL" id="HE613800">
    <property type="protein sequence ID" value="CCE69535.1"/>
    <property type="molecule type" value="Genomic_DNA"/>
</dbReference>
<evidence type="ECO:0000256" key="1">
    <source>
        <dbReference type="ARBA" id="ARBA00010923"/>
    </source>
</evidence>
<name>Q9V2B5_PYRAB</name>
<gene>
    <name evidence="9" type="ordered locus">PAB2246</name>
</gene>
<dbReference type="GO" id="GO:0032259">
    <property type="term" value="P:methylation"/>
    <property type="evidence" value="ECO:0007669"/>
    <property type="project" value="UniProtKB-KW"/>
</dbReference>
<dbReference type="eggNOG" id="arCOG02632">
    <property type="taxonomic scope" value="Archaea"/>
</dbReference>
<keyword evidence="3 10" id="KW-0808">Transferase</keyword>
<reference evidence="9" key="3">
    <citation type="journal article" date="2001" name="Genome Res.">
        <title>Genome evolution at the genus level: comparison of three complete genomes of hyperthermophilic archaea.</title>
        <authorList>
            <person name="Lecompte O."/>
            <person name="Ripp R."/>
            <person name="Puzos-Barbe V."/>
            <person name="Duprat S."/>
            <person name="Heilig R."/>
            <person name="Dietrich J."/>
            <person name="Thierry J.C."/>
            <person name="Poch O."/>
        </authorList>
    </citation>
    <scope>NUCLEOTIDE SEQUENCE</scope>
    <source>
        <strain evidence="9">Orsay</strain>
    </source>
</reference>
<keyword evidence="2 10" id="KW-0489">Methyltransferase</keyword>
<dbReference type="CDD" id="cd02440">
    <property type="entry name" value="AdoMet_MTases"/>
    <property type="match status" value="1"/>
</dbReference>
<evidence type="ECO:0000256" key="3">
    <source>
        <dbReference type="ARBA" id="ARBA00022679"/>
    </source>
</evidence>
<dbReference type="Proteomes" id="UP000009139">
    <property type="component" value="Chromosome"/>
</dbReference>
<reference evidence="9" key="1">
    <citation type="submission" date="1999-07" db="EMBL/GenBank/DDBJ databases">
        <authorList>
            <person name="Genoscope"/>
        </authorList>
    </citation>
    <scope>NUCLEOTIDE SEQUENCE</scope>
    <source>
        <strain evidence="9">Orsay</strain>
    </source>
</reference>
<dbReference type="Proteomes" id="UP000000810">
    <property type="component" value="Chromosome"/>
</dbReference>
<evidence type="ECO:0000256" key="4">
    <source>
        <dbReference type="ARBA" id="ARBA00022691"/>
    </source>
</evidence>
<dbReference type="SUPFAM" id="SSF116734">
    <property type="entry name" value="DNA methylase specificity domain"/>
    <property type="match status" value="1"/>
</dbReference>
<proteinExistence type="inferred from homology"/>
<dbReference type="Gene3D" id="3.40.50.150">
    <property type="entry name" value="Vaccinia Virus protein VP39"/>
    <property type="match status" value="1"/>
</dbReference>
<evidence type="ECO:0000259" key="8">
    <source>
        <dbReference type="Pfam" id="PF02384"/>
    </source>
</evidence>
<evidence type="ECO:0000256" key="6">
    <source>
        <dbReference type="ARBA" id="ARBA00023125"/>
    </source>
</evidence>
<dbReference type="PANTHER" id="PTHR33841:SF5">
    <property type="entry name" value="DNA METHYLASE (MODIFICATION METHYLASE) (METHYLTRANSFERASE)-RELATED"/>
    <property type="match status" value="1"/>
</dbReference>
<evidence type="ECO:0000259" key="7">
    <source>
        <dbReference type="Pfam" id="PF01420"/>
    </source>
</evidence>
<dbReference type="HOGENOM" id="CLU_588785_0_0_2"/>
<dbReference type="REBASE" id="4168">
    <property type="entry name" value="M.PabI"/>
</dbReference>
<dbReference type="PATRIC" id="fig|272844.11.peg.173"/>
<dbReference type="OrthoDB" id="45790at2157"/>
<sequence>MTSQKEKHFKRKEKVLGQFFTPPKVAKFIVEFAIAHLENRVTNLACDPACGNGVFLKYLKEKGFKIYGFDIDPTVKDRAPKEIKDSIIITDGLLDLPHEGEYDVVVGNPPFSAKYGRITDKKILSKFELGRERKSQAIEILFLEKFFRCAREGGIIGVILPFGIFSNTNLKYVRDFILRNSQILAIVALPRNVFTGTTARTAILFAKKGGPHKGEVLMANVPSIHHLTISKVKVMGKSVKLVDSILYPEFYLQDHLKLENSVQLGELVETRSGQTEYGEKRKFSKSGIPFISAKVVTPLGIDFTKDKKFIQPNSEMDKKSAHAHVGEIVFVRVGVGTIGRTAVITSKEEEGIVDDWSYILTVKSDKVNPYYLAFYLQAPTIKKQILRYARGVGTITIPQRELKKIPVLIPPKDFLKKCEEAYKEMVKLRKEGKIREAKMILNSIEKEIEEMIKSKISNLGFQKD</sequence>
<reference evidence="9" key="2">
    <citation type="journal article" date="2000" name="J. Mol. Biol.">
        <title>Archaeal homologs of eukaryotic methylation guide small nucleolar RNAs: lessons from the Pyrococcus genomes.</title>
        <authorList>
            <person name="Gaspin C."/>
            <person name="Cavaille J."/>
            <person name="Erauso G."/>
        </authorList>
    </citation>
    <scope>NUCLEOTIDE SEQUENCE</scope>
    <source>
        <strain evidence="9">Orsay</strain>
    </source>
</reference>
<dbReference type="PROSITE" id="PS00092">
    <property type="entry name" value="N6_MTASE"/>
    <property type="match status" value="1"/>
</dbReference>
<dbReference type="InterPro" id="IPR002052">
    <property type="entry name" value="DNA_methylase_N6_adenine_CS"/>
</dbReference>
<evidence type="ECO:0000256" key="5">
    <source>
        <dbReference type="ARBA" id="ARBA00022747"/>
    </source>
</evidence>
<dbReference type="KEGG" id="pab:PAB2246"/>
<dbReference type="AlphaFoldDB" id="Q9V2B5"/>
<dbReference type="Gene3D" id="3.90.220.20">
    <property type="entry name" value="DNA methylase specificity domains"/>
    <property type="match status" value="1"/>
</dbReference>
<dbReference type="PIR" id="D75204">
    <property type="entry name" value="D75204"/>
</dbReference>
<feature type="domain" description="Type I restriction modification DNA specificity" evidence="7">
    <location>
        <begin position="261"/>
        <end position="412"/>
    </location>
</feature>
<evidence type="ECO:0000256" key="2">
    <source>
        <dbReference type="ARBA" id="ARBA00022603"/>
    </source>
</evidence>
<evidence type="ECO:0000313" key="12">
    <source>
        <dbReference type="Proteomes" id="UP000009139"/>
    </source>
</evidence>
<accession>Q9V2B5</accession>
<dbReference type="RefSeq" id="WP_010867283.1">
    <property type="nucleotide sequence ID" value="NC_000868.1"/>
</dbReference>
<organism evidence="9 11">
    <name type="scientific">Pyrococcus abyssi (strain GE5 / Orsay)</name>
    <dbReference type="NCBI Taxonomy" id="272844"/>
    <lineage>
        <taxon>Archaea</taxon>
        <taxon>Methanobacteriati</taxon>
        <taxon>Methanobacteriota</taxon>
        <taxon>Thermococci</taxon>
        <taxon>Thermococcales</taxon>
        <taxon>Thermococcaceae</taxon>
        <taxon>Pyrococcus</taxon>
    </lineage>
</organism>
<dbReference type="PRINTS" id="PR00507">
    <property type="entry name" value="N12N6MTFRASE"/>
</dbReference>
<keyword evidence="4" id="KW-0949">S-adenosyl-L-methionine</keyword>
<reference evidence="10 12" key="5">
    <citation type="journal article" date="2012" name="Curr. Microbiol.">
        <title>Re-annotation of two hyperthermophilic archaea Pyrococcus abyssi GE5 and Pyrococcus furiosus DSM 3638.</title>
        <authorList>
            <person name="Gao J."/>
            <person name="Wang J."/>
        </authorList>
    </citation>
    <scope>GENOME REANNOTATION</scope>
    <source>
        <strain evidence="10">GE5</strain>
        <strain evidence="12">GE5 / Orsay</strain>
    </source>
</reference>
<dbReference type="STRING" id="272844.PAB2246"/>
<dbReference type="GO" id="GO:0008170">
    <property type="term" value="F:N-methyltransferase activity"/>
    <property type="evidence" value="ECO:0007669"/>
    <property type="project" value="InterPro"/>
</dbReference>